<organism evidence="2 3">
    <name type="scientific">Devosia crocina</name>
    <dbReference type="NCBI Taxonomy" id="429728"/>
    <lineage>
        <taxon>Bacteria</taxon>
        <taxon>Pseudomonadati</taxon>
        <taxon>Pseudomonadota</taxon>
        <taxon>Alphaproteobacteria</taxon>
        <taxon>Hyphomicrobiales</taxon>
        <taxon>Devosiaceae</taxon>
        <taxon>Devosia</taxon>
    </lineage>
</organism>
<dbReference type="Pfam" id="PF13730">
    <property type="entry name" value="HTH_36"/>
    <property type="match status" value="1"/>
</dbReference>
<feature type="compositionally biased region" description="Low complexity" evidence="1">
    <location>
        <begin position="113"/>
        <end position="123"/>
    </location>
</feature>
<sequence length="205" mass="22839">MSHDATNWAIKQRGLKPVVKLLLWHLADRHNPDQGCFPKQETLAEDCEISRASVNRHLDELESLGLILREPQRDPQTNKQLPTRYRLACEPDFPRTQDVGGRVSNCDTESRVSKSAVSVSHSSETPITSKRTSKNPLTPDERRALPPQDVGLTQHVHAMLDDKLYLTCCKVSGHAASMTDAKGGWTFPVQVIDEARQRLALAGAQ</sequence>
<dbReference type="AlphaFoldDB" id="A0A1I7N9N9"/>
<dbReference type="InterPro" id="IPR036390">
    <property type="entry name" value="WH_DNA-bd_sf"/>
</dbReference>
<evidence type="ECO:0000313" key="3">
    <source>
        <dbReference type="Proteomes" id="UP000199074"/>
    </source>
</evidence>
<dbReference type="Proteomes" id="UP000199074">
    <property type="component" value="Unassembled WGS sequence"/>
</dbReference>
<gene>
    <name evidence="2" type="ORF">SAMN05216456_1288</name>
</gene>
<proteinExistence type="predicted"/>
<dbReference type="SUPFAM" id="SSF46785">
    <property type="entry name" value="Winged helix' DNA-binding domain"/>
    <property type="match status" value="1"/>
</dbReference>
<dbReference type="STRING" id="429728.SAMN05216456_1288"/>
<dbReference type="InterPro" id="IPR036388">
    <property type="entry name" value="WH-like_DNA-bd_sf"/>
</dbReference>
<evidence type="ECO:0000313" key="2">
    <source>
        <dbReference type="EMBL" id="SFV31276.1"/>
    </source>
</evidence>
<feature type="region of interest" description="Disordered" evidence="1">
    <location>
        <begin position="98"/>
        <end position="146"/>
    </location>
</feature>
<accession>A0A1I7N9N9</accession>
<protein>
    <submittedName>
        <fullName evidence="2">Helix-turn-helix domain-containing protein</fullName>
    </submittedName>
</protein>
<name>A0A1I7N9N9_9HYPH</name>
<dbReference type="Gene3D" id="1.10.10.10">
    <property type="entry name" value="Winged helix-like DNA-binding domain superfamily/Winged helix DNA-binding domain"/>
    <property type="match status" value="1"/>
</dbReference>
<feature type="compositionally biased region" description="Polar residues" evidence="1">
    <location>
        <begin position="124"/>
        <end position="136"/>
    </location>
</feature>
<evidence type="ECO:0000256" key="1">
    <source>
        <dbReference type="SAM" id="MobiDB-lite"/>
    </source>
</evidence>
<dbReference type="EMBL" id="FPCK01000001">
    <property type="protein sequence ID" value="SFV31276.1"/>
    <property type="molecule type" value="Genomic_DNA"/>
</dbReference>
<keyword evidence="3" id="KW-1185">Reference proteome</keyword>
<dbReference type="OrthoDB" id="7864318at2"/>
<dbReference type="RefSeq" id="WP_092422406.1">
    <property type="nucleotide sequence ID" value="NZ_FPCK01000001.1"/>
</dbReference>
<reference evidence="2 3" key="1">
    <citation type="submission" date="2016-10" db="EMBL/GenBank/DDBJ databases">
        <authorList>
            <person name="de Groot N.N."/>
        </authorList>
    </citation>
    <scope>NUCLEOTIDE SEQUENCE [LARGE SCALE GENOMIC DNA]</scope>
    <source>
        <strain evidence="2 3">IPL20</strain>
    </source>
</reference>